<proteinExistence type="predicted"/>
<accession>W6M3J0</accession>
<organism evidence="1 2">
    <name type="scientific">Candidatus Competibacter denitrificans Run_A_D11</name>
    <dbReference type="NCBI Taxonomy" id="1400863"/>
    <lineage>
        <taxon>Bacteria</taxon>
        <taxon>Pseudomonadati</taxon>
        <taxon>Pseudomonadota</taxon>
        <taxon>Gammaproteobacteria</taxon>
        <taxon>Candidatus Competibacteraceae</taxon>
        <taxon>Candidatus Competibacter</taxon>
    </lineage>
</organism>
<reference evidence="1" key="1">
    <citation type="submission" date="2013-07" db="EMBL/GenBank/DDBJ databases">
        <authorList>
            <person name="McIlroy S."/>
        </authorList>
    </citation>
    <scope>NUCLEOTIDE SEQUENCE [LARGE SCALE GENOMIC DNA]</scope>
    <source>
        <strain evidence="1">Run_A_D11</strain>
    </source>
</reference>
<evidence type="ECO:0000313" key="2">
    <source>
        <dbReference type="Proteomes" id="UP000035760"/>
    </source>
</evidence>
<name>W6M3J0_9GAMM</name>
<dbReference type="STRING" id="1400863.BN873_260043"/>
<protein>
    <submittedName>
        <fullName evidence="1">Uncharacterized protein</fullName>
    </submittedName>
</protein>
<dbReference type="Proteomes" id="UP000035760">
    <property type="component" value="Unassembled WGS sequence"/>
</dbReference>
<reference evidence="1" key="2">
    <citation type="submission" date="2014-03" db="EMBL/GenBank/DDBJ databases">
        <title>Candidatus Competibacter-lineage genomes retrieved from metagenomes reveal functional metabolic diversity.</title>
        <authorList>
            <person name="McIlroy S.J."/>
            <person name="Albertsen M."/>
            <person name="Andresen E.K."/>
            <person name="Saunders A.M."/>
            <person name="Kristiansen R."/>
            <person name="Stokholm-Bjerregaard M."/>
            <person name="Nielsen K.L."/>
            <person name="Nielsen P.H."/>
        </authorList>
    </citation>
    <scope>NUCLEOTIDE SEQUENCE</scope>
    <source>
        <strain evidence="1">Run_A_D11</strain>
    </source>
</reference>
<gene>
    <name evidence="1" type="ORF">BN873_260043</name>
</gene>
<evidence type="ECO:0000313" key="1">
    <source>
        <dbReference type="EMBL" id="CDI02187.1"/>
    </source>
</evidence>
<comment type="caution">
    <text evidence="1">The sequence shown here is derived from an EMBL/GenBank/DDBJ whole genome shotgun (WGS) entry which is preliminary data.</text>
</comment>
<dbReference type="EMBL" id="CBTJ020000032">
    <property type="protein sequence ID" value="CDI02187.1"/>
    <property type="molecule type" value="Genomic_DNA"/>
</dbReference>
<sequence length="68" mass="7797">MAQAVGPRQSLKSPLELEALVPSHRKSETNAPQCSLRLAILELKRNLQHSFQIYNCFQIYNKPYNKAL</sequence>
<keyword evidence="2" id="KW-1185">Reference proteome</keyword>
<dbReference type="AlphaFoldDB" id="W6M3J0"/>